<dbReference type="Proteomes" id="UP000663889">
    <property type="component" value="Unassembled WGS sequence"/>
</dbReference>
<reference evidence="1" key="1">
    <citation type="submission" date="2021-02" db="EMBL/GenBank/DDBJ databases">
        <authorList>
            <person name="Nowell W R."/>
        </authorList>
    </citation>
    <scope>NUCLEOTIDE SEQUENCE</scope>
</reference>
<protein>
    <submittedName>
        <fullName evidence="1">Uncharacterized protein</fullName>
    </submittedName>
</protein>
<dbReference type="EMBL" id="CAJOBE010009998">
    <property type="protein sequence ID" value="CAF4097688.1"/>
    <property type="molecule type" value="Genomic_DNA"/>
</dbReference>
<sequence>MQKVFLTLQERSRYKLSRCRLVGGVGKKISISLKYDYDCVIYVNEVDPPFEKLLDEWDDILKLYLNHLVDETKITQYSIQFKIGELDFDILPAPNYAGLTNDIMVQAIGLARKFCVFFYGPLNLASNAIVFETFLLFDNAKIDEIQISP</sequence>
<dbReference type="Proteomes" id="UP000663874">
    <property type="component" value="Unassembled WGS sequence"/>
</dbReference>
<evidence type="ECO:0000313" key="1">
    <source>
        <dbReference type="EMBL" id="CAF1425272.1"/>
    </source>
</evidence>
<comment type="caution">
    <text evidence="1">The sequence shown here is derived from an EMBL/GenBank/DDBJ whole genome shotgun (WGS) entry which is preliminary data.</text>
</comment>
<dbReference type="SUPFAM" id="SSF81301">
    <property type="entry name" value="Nucleotidyltransferase"/>
    <property type="match status" value="1"/>
</dbReference>
<proteinExistence type="predicted"/>
<name>A0A815MU79_9BILA</name>
<dbReference type="EMBL" id="CAJNOU010004071">
    <property type="protein sequence ID" value="CAF1425272.1"/>
    <property type="molecule type" value="Genomic_DNA"/>
</dbReference>
<evidence type="ECO:0000313" key="2">
    <source>
        <dbReference type="EMBL" id="CAF4097688.1"/>
    </source>
</evidence>
<accession>A0A815MU79</accession>
<evidence type="ECO:0000313" key="3">
    <source>
        <dbReference type="Proteomes" id="UP000663889"/>
    </source>
</evidence>
<organism evidence="1 3">
    <name type="scientific">Rotaria sordida</name>
    <dbReference type="NCBI Taxonomy" id="392033"/>
    <lineage>
        <taxon>Eukaryota</taxon>
        <taxon>Metazoa</taxon>
        <taxon>Spiralia</taxon>
        <taxon>Gnathifera</taxon>
        <taxon>Rotifera</taxon>
        <taxon>Eurotatoria</taxon>
        <taxon>Bdelloidea</taxon>
        <taxon>Philodinida</taxon>
        <taxon>Philodinidae</taxon>
        <taxon>Rotaria</taxon>
    </lineage>
</organism>
<gene>
    <name evidence="2" type="ORF">FNK824_LOCUS31238</name>
    <name evidence="1" type="ORF">SEV965_LOCUS32478</name>
</gene>
<dbReference type="AlphaFoldDB" id="A0A815MU79"/>
<dbReference type="InterPro" id="IPR043519">
    <property type="entry name" value="NT_sf"/>
</dbReference>